<evidence type="ECO:0000313" key="3">
    <source>
        <dbReference type="EMBL" id="GJS70031.1"/>
    </source>
</evidence>
<proteinExistence type="predicted"/>
<comment type="caution">
    <text evidence="3">The sequence shown here is derived from an EMBL/GenBank/DDBJ whole genome shotgun (WGS) entry which is preliminary data.</text>
</comment>
<feature type="region of interest" description="Disordered" evidence="2">
    <location>
        <begin position="288"/>
        <end position="307"/>
    </location>
</feature>
<sequence length="795" mass="86961">MSFSKRSDSTPVCCTKAIDSLKNWNDHFFWVDSFACPAIYPWHTAKTVFKDPPPKPTDFNVDHYSTLVAHPAPFRDNHNADTYLSFRDNHNAEMDLTTFIRVMDPTKVKVVEKGRAENEPRLLETTVGRVVPLLPIDAAHSKDALEASVDKLFDEGGSGNQGDSATGGDGNNVLTRAGIENIATEPVTAKKPTRPRKKRPAATDAGGSTLPTKRVGEDYGASFSSATGGKSPSVIKELLEMSVLNAEIGVAAVATLPFVTSSVSASPERETADFTDVITRPNVRTIGPSERFTISSDSSHHSSNNASEAKTDYVIRFSDPPVMTEAVITTEETDVSSHLFLPITVDTTSKIGPDTFLDSSSAETLKPDVAGASQRPVLFSQIRALDYHQLFTEYNVGTARQACLNAEVRMRTKYNLSERKRLEDKCRKQTNLLRSKDDEIDILKVELLRKDVEAAEAKNAHASEVSLLRQQKTTFEYEKEILNKRVAELQSLSARREQELVHALEKSCSTLHNQLDTDLLNLVLHLDKEFYPCFLTAIAGRRWMLSRGMRLVVANCLQSPEYLTTLGAAIIRLIEKGMQDGLAAGIDHGKAGRTLGAVAPYNPSTESDYVTALRALQDVDFSLLSDLYSLRDASIQDVMDKLLLEGHVFDLLRLFQPDVDQLTLLNHRPEDQVVIGETSLSFSLNVVHARVEKIKGDAAGGSLSIHDALVLLADPLSAKNLTGVASSSGTAPPNAVGTTALSTVVVSTNTAPPITMDEYDIQGADNQERSREKGESSVAGMVEVEFEKEELDTTL</sequence>
<reference evidence="3" key="2">
    <citation type="submission" date="2022-01" db="EMBL/GenBank/DDBJ databases">
        <authorList>
            <person name="Yamashiro T."/>
            <person name="Shiraishi A."/>
            <person name="Satake H."/>
            <person name="Nakayama K."/>
        </authorList>
    </citation>
    <scope>NUCLEOTIDE SEQUENCE</scope>
</reference>
<keyword evidence="1" id="KW-0175">Coiled coil</keyword>
<evidence type="ECO:0000256" key="2">
    <source>
        <dbReference type="SAM" id="MobiDB-lite"/>
    </source>
</evidence>
<accession>A0ABQ4XXS8</accession>
<feature type="compositionally biased region" description="Gly residues" evidence="2">
    <location>
        <begin position="156"/>
        <end position="170"/>
    </location>
</feature>
<organism evidence="3 4">
    <name type="scientific">Tanacetum coccineum</name>
    <dbReference type="NCBI Taxonomy" id="301880"/>
    <lineage>
        <taxon>Eukaryota</taxon>
        <taxon>Viridiplantae</taxon>
        <taxon>Streptophyta</taxon>
        <taxon>Embryophyta</taxon>
        <taxon>Tracheophyta</taxon>
        <taxon>Spermatophyta</taxon>
        <taxon>Magnoliopsida</taxon>
        <taxon>eudicotyledons</taxon>
        <taxon>Gunneridae</taxon>
        <taxon>Pentapetalae</taxon>
        <taxon>asterids</taxon>
        <taxon>campanulids</taxon>
        <taxon>Asterales</taxon>
        <taxon>Asteraceae</taxon>
        <taxon>Asteroideae</taxon>
        <taxon>Anthemideae</taxon>
        <taxon>Anthemidinae</taxon>
        <taxon>Tanacetum</taxon>
    </lineage>
</organism>
<evidence type="ECO:0008006" key="5">
    <source>
        <dbReference type="Google" id="ProtNLM"/>
    </source>
</evidence>
<feature type="region of interest" description="Disordered" evidence="2">
    <location>
        <begin position="764"/>
        <end position="795"/>
    </location>
</feature>
<gene>
    <name evidence="3" type="ORF">Tco_0702872</name>
</gene>
<dbReference type="EMBL" id="BQNB010009904">
    <property type="protein sequence ID" value="GJS70031.1"/>
    <property type="molecule type" value="Genomic_DNA"/>
</dbReference>
<evidence type="ECO:0000256" key="1">
    <source>
        <dbReference type="SAM" id="Coils"/>
    </source>
</evidence>
<reference evidence="3" key="1">
    <citation type="journal article" date="2022" name="Int. J. Mol. Sci.">
        <title>Draft Genome of Tanacetum Coccineum: Genomic Comparison of Closely Related Tanacetum-Family Plants.</title>
        <authorList>
            <person name="Yamashiro T."/>
            <person name="Shiraishi A."/>
            <person name="Nakayama K."/>
            <person name="Satake H."/>
        </authorList>
    </citation>
    <scope>NUCLEOTIDE SEQUENCE</scope>
</reference>
<dbReference type="Proteomes" id="UP001151760">
    <property type="component" value="Unassembled WGS sequence"/>
</dbReference>
<evidence type="ECO:0000313" key="4">
    <source>
        <dbReference type="Proteomes" id="UP001151760"/>
    </source>
</evidence>
<feature type="region of interest" description="Disordered" evidence="2">
    <location>
        <begin position="152"/>
        <end position="230"/>
    </location>
</feature>
<feature type="compositionally biased region" description="Acidic residues" evidence="2">
    <location>
        <begin position="784"/>
        <end position="795"/>
    </location>
</feature>
<feature type="compositionally biased region" description="Basic residues" evidence="2">
    <location>
        <begin position="191"/>
        <end position="200"/>
    </location>
</feature>
<feature type="compositionally biased region" description="Low complexity" evidence="2">
    <location>
        <begin position="295"/>
        <end position="307"/>
    </location>
</feature>
<protein>
    <recommendedName>
        <fullName evidence="5">Transposase (Putative), gypsy type</fullName>
    </recommendedName>
</protein>
<feature type="compositionally biased region" description="Basic and acidic residues" evidence="2">
    <location>
        <begin position="766"/>
        <end position="775"/>
    </location>
</feature>
<keyword evidence="4" id="KW-1185">Reference proteome</keyword>
<name>A0ABQ4XXS8_9ASTR</name>
<feature type="coiled-coil region" evidence="1">
    <location>
        <begin position="419"/>
        <end position="499"/>
    </location>
</feature>